<evidence type="ECO:0000313" key="13">
    <source>
        <dbReference type="EMBL" id="KAI2662771.1"/>
    </source>
</evidence>
<dbReference type="InterPro" id="IPR015940">
    <property type="entry name" value="UBA"/>
</dbReference>
<comment type="catalytic activity">
    <reaction evidence="8">
        <text>L-seryl-[protein] + ATP = O-phospho-L-seryl-[protein] + ADP + H(+)</text>
        <dbReference type="Rhea" id="RHEA:17989"/>
        <dbReference type="Rhea" id="RHEA-COMP:9863"/>
        <dbReference type="Rhea" id="RHEA-COMP:11604"/>
        <dbReference type="ChEBI" id="CHEBI:15378"/>
        <dbReference type="ChEBI" id="CHEBI:29999"/>
        <dbReference type="ChEBI" id="CHEBI:30616"/>
        <dbReference type="ChEBI" id="CHEBI:83421"/>
        <dbReference type="ChEBI" id="CHEBI:456216"/>
        <dbReference type="EC" id="2.7.11.1"/>
    </reaction>
</comment>
<evidence type="ECO:0000256" key="2">
    <source>
        <dbReference type="ARBA" id="ARBA00022527"/>
    </source>
</evidence>
<dbReference type="Gene3D" id="1.10.8.10">
    <property type="entry name" value="DNA helicase RuvA subunit, C-terminal domain"/>
    <property type="match status" value="1"/>
</dbReference>
<keyword evidence="6 9" id="KW-0067">ATP-binding</keyword>
<comment type="catalytic activity">
    <reaction evidence="7">
        <text>L-threonyl-[protein] + ATP = O-phospho-L-threonyl-[protein] + ADP + H(+)</text>
        <dbReference type="Rhea" id="RHEA:46608"/>
        <dbReference type="Rhea" id="RHEA-COMP:11060"/>
        <dbReference type="Rhea" id="RHEA-COMP:11605"/>
        <dbReference type="ChEBI" id="CHEBI:15378"/>
        <dbReference type="ChEBI" id="CHEBI:30013"/>
        <dbReference type="ChEBI" id="CHEBI:30616"/>
        <dbReference type="ChEBI" id="CHEBI:61977"/>
        <dbReference type="ChEBI" id="CHEBI:456216"/>
        <dbReference type="EC" id="2.7.11.1"/>
    </reaction>
</comment>
<keyword evidence="5 13" id="KW-0418">Kinase</keyword>
<dbReference type="CDD" id="cd14406">
    <property type="entry name" value="UBA_MARK2"/>
    <property type="match status" value="1"/>
</dbReference>
<keyword evidence="14" id="KW-1185">Reference proteome</keyword>
<accession>A0ABQ8MKP7</accession>
<feature type="compositionally biased region" description="Polar residues" evidence="10">
    <location>
        <begin position="505"/>
        <end position="525"/>
    </location>
</feature>
<dbReference type="PROSITE" id="PS50030">
    <property type="entry name" value="UBA"/>
    <property type="match status" value="1"/>
</dbReference>
<dbReference type="Pfam" id="PF00069">
    <property type="entry name" value="Pkinase"/>
    <property type="match status" value="1"/>
</dbReference>
<dbReference type="SMART" id="SM00220">
    <property type="entry name" value="S_TKc"/>
    <property type="match status" value="1"/>
</dbReference>
<dbReference type="InterPro" id="IPR017441">
    <property type="entry name" value="Protein_kinase_ATP_BS"/>
</dbReference>
<dbReference type="PROSITE" id="PS00108">
    <property type="entry name" value="PROTEIN_KINASE_ST"/>
    <property type="match status" value="1"/>
</dbReference>
<evidence type="ECO:0000256" key="4">
    <source>
        <dbReference type="ARBA" id="ARBA00022741"/>
    </source>
</evidence>
<proteinExistence type="predicted"/>
<comment type="caution">
    <text evidence="13">The sequence shown here is derived from an EMBL/GenBank/DDBJ whole genome shotgun (WGS) entry which is preliminary data.</text>
</comment>
<reference evidence="13 14" key="1">
    <citation type="submission" date="2022-01" db="EMBL/GenBank/DDBJ databases">
        <title>A high-quality chromosome-level genome assembly of rohu carp, Labeo rohita.</title>
        <authorList>
            <person name="Arick M.A. II"/>
            <person name="Hsu C.-Y."/>
            <person name="Magbanua Z."/>
            <person name="Pechanova O."/>
            <person name="Grover C."/>
            <person name="Miller E."/>
            <person name="Thrash A."/>
            <person name="Ezzel L."/>
            <person name="Alam S."/>
            <person name="Benzie J."/>
            <person name="Hamilton M."/>
            <person name="Karsi A."/>
            <person name="Lawrence M.L."/>
            <person name="Peterson D.G."/>
        </authorList>
    </citation>
    <scope>NUCLEOTIDE SEQUENCE [LARGE SCALE GENOMIC DNA]</scope>
    <source>
        <strain evidence="14">BAU-BD-2019</strain>
        <tissue evidence="13">Blood</tissue>
    </source>
</reference>
<gene>
    <name evidence="13" type="ORF">H4Q32_001712</name>
</gene>
<keyword evidence="3" id="KW-0808">Transferase</keyword>
<feature type="compositionally biased region" description="Basic and acidic residues" evidence="10">
    <location>
        <begin position="469"/>
        <end position="482"/>
    </location>
</feature>
<feature type="domain" description="UBA" evidence="12">
    <location>
        <begin position="372"/>
        <end position="411"/>
    </location>
</feature>
<dbReference type="InterPro" id="IPR008271">
    <property type="entry name" value="Ser/Thr_kinase_AS"/>
</dbReference>
<dbReference type="Gene3D" id="3.30.200.20">
    <property type="entry name" value="Phosphorylase Kinase, domain 1"/>
    <property type="match status" value="1"/>
</dbReference>
<evidence type="ECO:0000259" key="11">
    <source>
        <dbReference type="PROSITE" id="PS50011"/>
    </source>
</evidence>
<dbReference type="PANTHER" id="PTHR24346:SF56">
    <property type="entry name" value="SERINE_THREONINE-PROTEIN KINASE MARK2"/>
    <property type="match status" value="1"/>
</dbReference>
<evidence type="ECO:0000313" key="14">
    <source>
        <dbReference type="Proteomes" id="UP000830375"/>
    </source>
</evidence>
<dbReference type="SMART" id="SM00165">
    <property type="entry name" value="UBA"/>
    <property type="match status" value="1"/>
</dbReference>
<evidence type="ECO:0000256" key="10">
    <source>
        <dbReference type="SAM" id="MobiDB-lite"/>
    </source>
</evidence>
<evidence type="ECO:0000256" key="1">
    <source>
        <dbReference type="ARBA" id="ARBA00012513"/>
    </source>
</evidence>
<feature type="region of interest" description="Disordered" evidence="10">
    <location>
        <begin position="21"/>
        <end position="40"/>
    </location>
</feature>
<evidence type="ECO:0000256" key="3">
    <source>
        <dbReference type="ARBA" id="ARBA00022679"/>
    </source>
</evidence>
<feature type="binding site" evidence="9">
    <location>
        <position position="170"/>
    </location>
    <ligand>
        <name>ATP</name>
        <dbReference type="ChEBI" id="CHEBI:30616"/>
    </ligand>
</feature>
<dbReference type="GO" id="GO:0016301">
    <property type="term" value="F:kinase activity"/>
    <property type="evidence" value="ECO:0007669"/>
    <property type="project" value="UniProtKB-KW"/>
</dbReference>
<feature type="region of interest" description="Disordered" evidence="10">
    <location>
        <begin position="423"/>
        <end position="612"/>
    </location>
</feature>
<keyword evidence="4 9" id="KW-0547">Nucleotide-binding</keyword>
<feature type="compositionally biased region" description="Polar residues" evidence="10">
    <location>
        <begin position="646"/>
        <end position="659"/>
    </location>
</feature>
<dbReference type="EMBL" id="JACTAM010000007">
    <property type="protein sequence ID" value="KAI2662771.1"/>
    <property type="molecule type" value="Genomic_DNA"/>
</dbReference>
<feature type="region of interest" description="Disordered" evidence="10">
    <location>
        <begin position="633"/>
        <end position="708"/>
    </location>
</feature>
<dbReference type="PROSITE" id="PS50011">
    <property type="entry name" value="PROTEIN_KINASE_DOM"/>
    <property type="match status" value="1"/>
</dbReference>
<dbReference type="SUPFAM" id="SSF56112">
    <property type="entry name" value="Protein kinase-like (PK-like)"/>
    <property type="match status" value="1"/>
</dbReference>
<dbReference type="PANTHER" id="PTHR24346">
    <property type="entry name" value="MAP/MICROTUBULE AFFINITY-REGULATING KINASE"/>
    <property type="match status" value="1"/>
</dbReference>
<dbReference type="Gene3D" id="1.10.510.10">
    <property type="entry name" value="Transferase(Phosphotransferase) domain 1"/>
    <property type="match status" value="1"/>
</dbReference>
<organism evidence="13 14">
    <name type="scientific">Labeo rohita</name>
    <name type="common">Indian major carp</name>
    <name type="synonym">Cyprinus rohita</name>
    <dbReference type="NCBI Taxonomy" id="84645"/>
    <lineage>
        <taxon>Eukaryota</taxon>
        <taxon>Metazoa</taxon>
        <taxon>Chordata</taxon>
        <taxon>Craniata</taxon>
        <taxon>Vertebrata</taxon>
        <taxon>Euteleostomi</taxon>
        <taxon>Actinopterygii</taxon>
        <taxon>Neopterygii</taxon>
        <taxon>Teleostei</taxon>
        <taxon>Ostariophysi</taxon>
        <taxon>Cypriniformes</taxon>
        <taxon>Cyprinidae</taxon>
        <taxon>Labeoninae</taxon>
        <taxon>Labeonini</taxon>
        <taxon>Labeo</taxon>
    </lineage>
</organism>
<evidence type="ECO:0000256" key="6">
    <source>
        <dbReference type="ARBA" id="ARBA00022840"/>
    </source>
</evidence>
<feature type="domain" description="Protein kinase" evidence="11">
    <location>
        <begin position="141"/>
        <end position="391"/>
    </location>
</feature>
<dbReference type="Proteomes" id="UP000830375">
    <property type="component" value="Unassembled WGS sequence"/>
</dbReference>
<evidence type="ECO:0000256" key="5">
    <source>
        <dbReference type="ARBA" id="ARBA00022777"/>
    </source>
</evidence>
<name>A0ABQ8MKP7_LABRO</name>
<feature type="compositionally biased region" description="Low complexity" evidence="10">
    <location>
        <begin position="542"/>
        <end position="571"/>
    </location>
</feature>
<dbReference type="PROSITE" id="PS00107">
    <property type="entry name" value="PROTEIN_KINASE_ATP"/>
    <property type="match status" value="1"/>
</dbReference>
<sequence>MGFTLSTRNITPNFTFATASEKERMKKSKKGEMERERYEEGRKGSCPLESTLSISGFPCPDLCYRSWLSLPINTHIQTDSVGLLYCSSQRFSCLSCERPLFPNWCHVKRTHSDAKGGGRPSVSRSRNVVPTVDEYPHIGNYRLLKTIGKGNFAKVKLARHVLTSKEVAVKIIDKTQLNSSSLQKLFREVRIMKLLNHPNIVKLFEVIETDKTLYLVMEYASGGEVFDYLVAHGRMKEKEARAKFRQIVSAVQYCHQKCIVHRDLKAENLLLDADMNIKIADFGFSNEFTVGNKLDTFCGSPPYAAPELFQGKKYDGPEVDVWSLGVILYTLVSGSLPFDGQNLKQQIMKDRWMNVGHEDDELKPYIEPQPDYKDPRRTDIMLQMGFSQEEIEESLIKQKYNEVMATYLLLDYRNSELDEGVNLSLKSRPGSDLTNSNGPSPPHMVQRSVSSTQKPVRRSTDQGSYSKRPQGENKHGVEDSGRKGSSSSTKVPPSPVISSERKKSSTPSTNSILSTGTSRSRNSPVSERATLGVQNGKDRGRSLSPLSLSTPGSRASTASAGAVLSSSSSSSRTRHHKSLSTSAHPCPADLHSHRPRQVPTPPKRKPNRKPVMSTTEHIYELSLFRAWLGTIERSDPPQRAPGASPSAHNISSAAGTDRTNFPRGVPTRNTFHLGQQRGARDQQGSPYHGAPASPSLSHGNSQQRRPAASGIFSKFTSKFVRRSGLRKAIKVLSVPIIPTRISAHLNTCRFLISFIISVSKFQHTYLPFPHLRGDKICHSDSPEALTTNPKNLNTPPSLTFHSNTQRLSSPSPSFYFPSLSVYLVISPVCPRFCVSLPARQKGSDSIVSLLRAVCVSGGVFGMLVCSARQTIGAGAPMRERFERRVSGENKT</sequence>
<evidence type="ECO:0000259" key="12">
    <source>
        <dbReference type="PROSITE" id="PS50030"/>
    </source>
</evidence>
<evidence type="ECO:0000256" key="9">
    <source>
        <dbReference type="PROSITE-ProRule" id="PRU10141"/>
    </source>
</evidence>
<evidence type="ECO:0000256" key="8">
    <source>
        <dbReference type="ARBA" id="ARBA00048679"/>
    </source>
</evidence>
<dbReference type="EC" id="2.7.11.1" evidence="1"/>
<dbReference type="InterPro" id="IPR011009">
    <property type="entry name" value="Kinase-like_dom_sf"/>
</dbReference>
<dbReference type="InterPro" id="IPR000719">
    <property type="entry name" value="Prot_kinase_dom"/>
</dbReference>
<evidence type="ECO:0000256" key="7">
    <source>
        <dbReference type="ARBA" id="ARBA00047899"/>
    </source>
</evidence>
<dbReference type="Pfam" id="PF00627">
    <property type="entry name" value="UBA"/>
    <property type="match status" value="1"/>
</dbReference>
<keyword evidence="2" id="KW-0723">Serine/threonine-protein kinase</keyword>
<protein>
    <recommendedName>
        <fullName evidence="1">non-specific serine/threonine protein kinase</fullName>
        <ecNumber evidence="1">2.7.11.1</ecNumber>
    </recommendedName>
</protein>
<feature type="compositionally biased region" description="Polar residues" evidence="10">
    <location>
        <begin position="694"/>
        <end position="704"/>
    </location>
</feature>